<name>A0ABM0MBD8_SACKO</name>
<proteinExistence type="predicted"/>
<gene>
    <name evidence="2" type="primary">LOC102807567</name>
</gene>
<organism evidence="1 2">
    <name type="scientific">Saccoglossus kowalevskii</name>
    <name type="common">Acorn worm</name>
    <dbReference type="NCBI Taxonomy" id="10224"/>
    <lineage>
        <taxon>Eukaryota</taxon>
        <taxon>Metazoa</taxon>
        <taxon>Hemichordata</taxon>
        <taxon>Enteropneusta</taxon>
        <taxon>Harrimaniidae</taxon>
        <taxon>Saccoglossus</taxon>
    </lineage>
</organism>
<protein>
    <submittedName>
        <fullName evidence="2">Uncharacterized protein LOC102807567</fullName>
    </submittedName>
</protein>
<dbReference type="RefSeq" id="XP_006817329.1">
    <property type="nucleotide sequence ID" value="XM_006817266.1"/>
</dbReference>
<dbReference type="GeneID" id="102807567"/>
<evidence type="ECO:0000313" key="2">
    <source>
        <dbReference type="RefSeq" id="XP_006817329.1"/>
    </source>
</evidence>
<evidence type="ECO:0000313" key="1">
    <source>
        <dbReference type="Proteomes" id="UP000694865"/>
    </source>
</evidence>
<sequence>MVLMYYYDHIGSCCRKLIMKIGCPTKILLYPYEGWAAAAMHVYWTLKTRWWNRSRCKIVEVCAGKKRSTKGKIYDDGNGMMYITGHFKDSKLPDFELLLTSHVTKQDFLAGYILTGTLERGDKEQKNMQLTHFAMIKQK</sequence>
<reference evidence="2" key="1">
    <citation type="submission" date="2025-08" db="UniProtKB">
        <authorList>
            <consortium name="RefSeq"/>
        </authorList>
    </citation>
    <scope>IDENTIFICATION</scope>
    <source>
        <tissue evidence="2">Testes</tissue>
    </source>
</reference>
<dbReference type="Proteomes" id="UP000694865">
    <property type="component" value="Unplaced"/>
</dbReference>
<accession>A0ABM0MBD8</accession>
<keyword evidence="1" id="KW-1185">Reference proteome</keyword>